<dbReference type="EMBL" id="AP018930">
    <property type="protein sequence ID" value="BBG27862.1"/>
    <property type="molecule type" value="Genomic_DNA"/>
</dbReference>
<dbReference type="OrthoDB" id="1740at2157"/>
<reference evidence="3 5" key="2">
    <citation type="journal article" date="2020" name="Int. J. Syst. Evol. Microbiol.">
        <title>Sulfuracidifex tepidarius gen. nov., sp. nov. and transfer of Sulfolobus metallicus Huber and Stetter 1992 to the genus Sulfuracidifex as Sulfuracidifex metallicus comb. nov.</title>
        <authorList>
            <person name="Itoh T."/>
            <person name="Miura T."/>
            <person name="Sakai H.D."/>
            <person name="Kato S."/>
            <person name="Ohkuma M."/>
            <person name="Takashina T."/>
        </authorList>
    </citation>
    <scope>NUCLEOTIDE SEQUENCE [LARGE SCALE GENOMIC DNA]</scope>
    <source>
        <strain evidence="3 5">IC-006</strain>
        <strain evidence="4">IC-007</strain>
    </source>
</reference>
<dbReference type="PANTHER" id="PTHR33620:SF1">
    <property type="entry name" value="UREASE ACCESSORY PROTEIN F"/>
    <property type="match status" value="1"/>
</dbReference>
<evidence type="ECO:0000313" key="5">
    <source>
        <dbReference type="Proteomes" id="UP000322983"/>
    </source>
</evidence>
<dbReference type="InterPro" id="IPR002639">
    <property type="entry name" value="UreF"/>
</dbReference>
<dbReference type="RefSeq" id="WP_084739805.1">
    <property type="nucleotide sequence ID" value="NZ_AP018929.1"/>
</dbReference>
<dbReference type="STRING" id="1294262.GCA_001316085_02036"/>
<keyword evidence="1" id="KW-0996">Nickel insertion</keyword>
<dbReference type="Proteomes" id="UP000322983">
    <property type="component" value="Chromosome"/>
</dbReference>
<dbReference type="Pfam" id="PF01730">
    <property type="entry name" value="UreF"/>
    <property type="match status" value="1"/>
</dbReference>
<evidence type="ECO:0000313" key="3">
    <source>
        <dbReference type="EMBL" id="BBG25080.1"/>
    </source>
</evidence>
<reference evidence="6" key="1">
    <citation type="submission" date="2018-09" db="EMBL/GenBank/DDBJ databases">
        <title>Complete Genome Sequencing of Sulfolobus sp. JCM 16834.</title>
        <authorList>
            <person name="Kato S."/>
            <person name="Itoh T."/>
            <person name="Ohkuma M."/>
        </authorList>
    </citation>
    <scope>NUCLEOTIDE SEQUENCE [LARGE SCALE GENOMIC DNA]</scope>
    <source>
        <strain evidence="6">IC-007</strain>
    </source>
</reference>
<dbReference type="GO" id="GO:0016151">
    <property type="term" value="F:nickel cation binding"/>
    <property type="evidence" value="ECO:0007669"/>
    <property type="project" value="InterPro"/>
</dbReference>
<accession>A0A510E5Q3</accession>
<evidence type="ECO:0000256" key="1">
    <source>
        <dbReference type="ARBA" id="ARBA00022988"/>
    </source>
</evidence>
<keyword evidence="5" id="KW-1185">Reference proteome</keyword>
<dbReference type="InterPro" id="IPR038277">
    <property type="entry name" value="UreF_sf"/>
</dbReference>
<keyword evidence="2" id="KW-0143">Chaperone</keyword>
<dbReference type="Gene3D" id="1.10.4190.10">
    <property type="entry name" value="Urease accessory protein UreF"/>
    <property type="match status" value="1"/>
</dbReference>
<dbReference type="PANTHER" id="PTHR33620">
    <property type="entry name" value="UREASE ACCESSORY PROTEIN F"/>
    <property type="match status" value="1"/>
</dbReference>
<evidence type="ECO:0000313" key="6">
    <source>
        <dbReference type="Proteomes" id="UP000325030"/>
    </source>
</evidence>
<name>A0A510DYP6_9CREN</name>
<protein>
    <submittedName>
        <fullName evidence="3">Urease accessory protein UreF</fullName>
    </submittedName>
</protein>
<dbReference type="EMBL" id="AP018929">
    <property type="protein sequence ID" value="BBG25080.1"/>
    <property type="molecule type" value="Genomic_DNA"/>
</dbReference>
<dbReference type="AlphaFoldDB" id="A0A510DYP6"/>
<accession>A0A510DYP6</accession>
<evidence type="ECO:0000313" key="4">
    <source>
        <dbReference type="EMBL" id="BBG27862.1"/>
    </source>
</evidence>
<organism evidence="3 5">
    <name type="scientific">Sulfuracidifex tepidarius</name>
    <dbReference type="NCBI Taxonomy" id="1294262"/>
    <lineage>
        <taxon>Archaea</taxon>
        <taxon>Thermoproteota</taxon>
        <taxon>Thermoprotei</taxon>
        <taxon>Sulfolobales</taxon>
        <taxon>Sulfolobaceae</taxon>
        <taxon>Sulfuracidifex</taxon>
    </lineage>
</organism>
<sequence>MREFRLFDSALPIGSFNFSSTVEEAFLSGYDVKEYISSLYRNVVLRGDVVAVKVAFRDPFLADELVFASKLTREMKDSSVSMGRALADLGLCNTPFLEAVRGGETPGTYPAVVGEVCKCQGIDLRTCMEGVAYSELSQMVYSAVKLGAMDFHEGQDLLSSLMEFREYEEFFPCNPVTEVLSVSHESREPKMFNS</sequence>
<gene>
    <name evidence="3" type="ORF">IC006_2415</name>
    <name evidence="4" type="ORF">IC007_2417</name>
</gene>
<dbReference type="GeneID" id="41718712"/>
<dbReference type="KEGG" id="step:IC006_2415"/>
<evidence type="ECO:0000256" key="2">
    <source>
        <dbReference type="ARBA" id="ARBA00023186"/>
    </source>
</evidence>
<dbReference type="Proteomes" id="UP000325030">
    <property type="component" value="Chromosome"/>
</dbReference>
<proteinExistence type="predicted"/>